<accession>A0ABS5QCB5</accession>
<keyword evidence="5" id="KW-1185">Reference proteome</keyword>
<reference evidence="4 5" key="1">
    <citation type="submission" date="2021-05" db="EMBL/GenBank/DDBJ databases">
        <title>Roseococcus sp. XZZS9, whole genome shotgun sequencing project.</title>
        <authorList>
            <person name="Zhao G."/>
            <person name="Shen L."/>
        </authorList>
    </citation>
    <scope>NUCLEOTIDE SEQUENCE [LARGE SCALE GENOMIC DNA]</scope>
    <source>
        <strain evidence="4 5">XZZS9</strain>
    </source>
</reference>
<dbReference type="PROSITE" id="PS50894">
    <property type="entry name" value="HPT"/>
    <property type="match status" value="1"/>
</dbReference>
<dbReference type="Gene3D" id="1.20.120.160">
    <property type="entry name" value="HPT domain"/>
    <property type="match status" value="1"/>
</dbReference>
<gene>
    <name evidence="4" type="ORF">KHU32_06630</name>
</gene>
<feature type="domain" description="HPt" evidence="3">
    <location>
        <begin position="17"/>
        <end position="109"/>
    </location>
</feature>
<dbReference type="InterPro" id="IPR008207">
    <property type="entry name" value="Sig_transdc_His_kin_Hpt_dom"/>
</dbReference>
<evidence type="ECO:0000313" key="5">
    <source>
        <dbReference type="Proteomes" id="UP000766336"/>
    </source>
</evidence>
<sequence length="109" mass="11245">MSALDPSVAGQLAEDLPPDVFRSIIATFDADLSRLVADLQVAHHAGDQSGYERAAHSLAGAAAAVGAVGLEREARIAMDHRQPEPAASVLPRLVAEAGGALEALRALLK</sequence>
<evidence type="ECO:0000259" key="3">
    <source>
        <dbReference type="PROSITE" id="PS50894"/>
    </source>
</evidence>
<keyword evidence="1" id="KW-0902">Two-component regulatory system</keyword>
<keyword evidence="2" id="KW-0597">Phosphoprotein</keyword>
<evidence type="ECO:0000313" key="4">
    <source>
        <dbReference type="EMBL" id="MBS7810605.1"/>
    </source>
</evidence>
<protein>
    <submittedName>
        <fullName evidence="4">Hpt domain-containing protein</fullName>
    </submittedName>
</protein>
<feature type="modified residue" description="Phosphohistidine" evidence="2">
    <location>
        <position position="56"/>
    </location>
</feature>
<dbReference type="RefSeq" id="WP_213669217.1">
    <property type="nucleotide sequence ID" value="NZ_JAHCDA010000001.1"/>
</dbReference>
<organism evidence="4 5">
    <name type="scientific">Roseococcus pinisoli</name>
    <dbReference type="NCBI Taxonomy" id="2835040"/>
    <lineage>
        <taxon>Bacteria</taxon>
        <taxon>Pseudomonadati</taxon>
        <taxon>Pseudomonadota</taxon>
        <taxon>Alphaproteobacteria</taxon>
        <taxon>Acetobacterales</taxon>
        <taxon>Roseomonadaceae</taxon>
        <taxon>Roseococcus</taxon>
    </lineage>
</organism>
<evidence type="ECO:0000256" key="1">
    <source>
        <dbReference type="ARBA" id="ARBA00023012"/>
    </source>
</evidence>
<dbReference type="Proteomes" id="UP000766336">
    <property type="component" value="Unassembled WGS sequence"/>
</dbReference>
<dbReference type="InterPro" id="IPR036641">
    <property type="entry name" value="HPT_dom_sf"/>
</dbReference>
<proteinExistence type="predicted"/>
<evidence type="ECO:0000256" key="2">
    <source>
        <dbReference type="PROSITE-ProRule" id="PRU00110"/>
    </source>
</evidence>
<comment type="caution">
    <text evidence="4">The sequence shown here is derived from an EMBL/GenBank/DDBJ whole genome shotgun (WGS) entry which is preliminary data.</text>
</comment>
<dbReference type="SUPFAM" id="SSF47226">
    <property type="entry name" value="Histidine-containing phosphotransfer domain, HPT domain"/>
    <property type="match status" value="1"/>
</dbReference>
<dbReference type="EMBL" id="JAHCDA010000001">
    <property type="protein sequence ID" value="MBS7810605.1"/>
    <property type="molecule type" value="Genomic_DNA"/>
</dbReference>
<dbReference type="Pfam" id="PF01627">
    <property type="entry name" value="Hpt"/>
    <property type="match status" value="1"/>
</dbReference>
<dbReference type="SMART" id="SM00073">
    <property type="entry name" value="HPT"/>
    <property type="match status" value="1"/>
</dbReference>
<name>A0ABS5QCB5_9PROT</name>